<dbReference type="Gene3D" id="3.60.15.10">
    <property type="entry name" value="Ribonuclease Z/Hydroxyacylglutathione hydrolase-like"/>
    <property type="match status" value="1"/>
</dbReference>
<evidence type="ECO:0000313" key="3">
    <source>
        <dbReference type="Proteomes" id="UP001607151"/>
    </source>
</evidence>
<gene>
    <name evidence="2" type="ORF">ACGRQ9_11855</name>
</gene>
<sequence length="318" mass="35475">MAGNIELTTLTDSNADSFLLKLLGTSGHKHILIDGGFKGDGRKALKLIEKTLEEGGKIDLVILTHVDQDHVNGLLALFESDSVNSESIGKVVFNVPHSEAEIKVIKENSTQCGYQEGNTLLGLIISKGIELVQAHQGSKLKVDENVFIDILSPTKKALEANHENWRETNIGHDEDEEYDKDALLTKKYKEDDKPQNLSSIVCLITCDEQKMLFCGDSVPSQILSADIECTPVTLFKVPHHGSKYNISKELLEKFPAAKYLIPGNRSSYPNYYTVAIIEENAKQSEVFVPKGSWVHNKRRNSEIELDFVEYEFGTKVKL</sequence>
<keyword evidence="3" id="KW-1185">Reference proteome</keyword>
<dbReference type="RefSeq" id="WP_372223486.1">
    <property type="nucleotide sequence ID" value="NZ_JBIHSN010000002.1"/>
</dbReference>
<evidence type="ECO:0000313" key="2">
    <source>
        <dbReference type="EMBL" id="MFH0266152.1"/>
    </source>
</evidence>
<dbReference type="PANTHER" id="PTHR30619">
    <property type="entry name" value="DNA INTERNALIZATION/COMPETENCE PROTEIN COMEC/REC2"/>
    <property type="match status" value="1"/>
</dbReference>
<evidence type="ECO:0000259" key="1">
    <source>
        <dbReference type="Pfam" id="PF00753"/>
    </source>
</evidence>
<comment type="caution">
    <text evidence="2">The sequence shown here is derived from an EMBL/GenBank/DDBJ whole genome shotgun (WGS) entry which is preliminary data.</text>
</comment>
<name>A0ABW7IXE1_9VIBR</name>
<dbReference type="Pfam" id="PF00753">
    <property type="entry name" value="Lactamase_B"/>
    <property type="match status" value="1"/>
</dbReference>
<organism evidence="2 3">
    <name type="scientific">Vibrio rumoiensis</name>
    <dbReference type="NCBI Taxonomy" id="76258"/>
    <lineage>
        <taxon>Bacteria</taxon>
        <taxon>Pseudomonadati</taxon>
        <taxon>Pseudomonadota</taxon>
        <taxon>Gammaproteobacteria</taxon>
        <taxon>Vibrionales</taxon>
        <taxon>Vibrionaceae</taxon>
        <taxon>Vibrio</taxon>
    </lineage>
</organism>
<proteinExistence type="predicted"/>
<dbReference type="SUPFAM" id="SSF56281">
    <property type="entry name" value="Metallo-hydrolase/oxidoreductase"/>
    <property type="match status" value="1"/>
</dbReference>
<dbReference type="InterPro" id="IPR052159">
    <property type="entry name" value="Competence_DNA_uptake"/>
</dbReference>
<dbReference type="Proteomes" id="UP001607151">
    <property type="component" value="Unassembled WGS sequence"/>
</dbReference>
<dbReference type="InterPro" id="IPR036866">
    <property type="entry name" value="RibonucZ/Hydroxyglut_hydro"/>
</dbReference>
<dbReference type="InterPro" id="IPR001279">
    <property type="entry name" value="Metallo-B-lactamas"/>
</dbReference>
<reference evidence="2 3" key="1">
    <citation type="submission" date="2024-10" db="EMBL/GenBank/DDBJ databases">
        <authorList>
            <person name="Yibar A."/>
            <person name="Saticioglu I.B."/>
            <person name="Duman M."/>
            <person name="Ajmi N."/>
            <person name="Gurler F."/>
            <person name="Ay H."/>
            <person name="Onuk E."/>
            <person name="Guler S."/>
            <person name="Romalde J.L."/>
        </authorList>
    </citation>
    <scope>NUCLEOTIDE SEQUENCE [LARGE SCALE GENOMIC DNA]</scope>
    <source>
        <strain evidence="2 3">14-MA-B</strain>
    </source>
</reference>
<protein>
    <submittedName>
        <fullName evidence="2">ComEC/Rec2 family competence protein</fullName>
    </submittedName>
</protein>
<dbReference type="EMBL" id="JBIHSN010000002">
    <property type="protein sequence ID" value="MFH0266152.1"/>
    <property type="molecule type" value="Genomic_DNA"/>
</dbReference>
<accession>A0ABW7IXE1</accession>
<dbReference type="PANTHER" id="PTHR30619:SF1">
    <property type="entry name" value="RECOMBINATION PROTEIN 2"/>
    <property type="match status" value="1"/>
</dbReference>
<feature type="domain" description="Metallo-beta-lactamase" evidence="1">
    <location>
        <begin position="16"/>
        <end position="85"/>
    </location>
</feature>